<accession>A0A1Q9LMB8</accession>
<proteinExistence type="predicted"/>
<gene>
    <name evidence="2" type="ORF">BJP25_16955</name>
</gene>
<dbReference type="Proteomes" id="UP000186040">
    <property type="component" value="Unassembled WGS sequence"/>
</dbReference>
<sequence length="107" mass="11476">MAVFVAVTDATFGRPAEGVLITLAHRTEARWTAQDTAKTDEAGRVRFDVGGPCRLRLTLDLDGYFAALGMSVFQSRTDISFRLATAAEPVCLAISVTPSSLVVVRTT</sequence>
<dbReference type="OrthoDB" id="4212309at2"/>
<organism evidence="2 3">
    <name type="scientific">Actinokineospora bangkokensis</name>
    <dbReference type="NCBI Taxonomy" id="1193682"/>
    <lineage>
        <taxon>Bacteria</taxon>
        <taxon>Bacillati</taxon>
        <taxon>Actinomycetota</taxon>
        <taxon>Actinomycetes</taxon>
        <taxon>Pseudonocardiales</taxon>
        <taxon>Pseudonocardiaceae</taxon>
        <taxon>Actinokineospora</taxon>
    </lineage>
</organism>
<evidence type="ECO:0000313" key="2">
    <source>
        <dbReference type="EMBL" id="OLR93186.1"/>
    </source>
</evidence>
<dbReference type="SUPFAM" id="SSF49472">
    <property type="entry name" value="Transthyretin (synonym: prealbumin)"/>
    <property type="match status" value="1"/>
</dbReference>
<comment type="caution">
    <text evidence="2">The sequence shown here is derived from an EMBL/GenBank/DDBJ whole genome shotgun (WGS) entry which is preliminary data.</text>
</comment>
<evidence type="ECO:0000313" key="3">
    <source>
        <dbReference type="Proteomes" id="UP000186040"/>
    </source>
</evidence>
<dbReference type="EMBL" id="MKQR01000011">
    <property type="protein sequence ID" value="OLR93186.1"/>
    <property type="molecule type" value="Genomic_DNA"/>
</dbReference>
<feature type="domain" description="Transthyretin/hydroxyisourate hydrolase" evidence="1">
    <location>
        <begin position="6"/>
        <end position="95"/>
    </location>
</feature>
<name>A0A1Q9LMB8_9PSEU</name>
<reference evidence="2 3" key="1">
    <citation type="submission" date="2016-10" db="EMBL/GenBank/DDBJ databases">
        <title>The Draft Genome Sequence of Actinokineospora bangkokensis 44EHWT reveals the biosynthetic pathway of antifungal compounds Thailandins with unusual extender unit butylmalonyl-CoA.</title>
        <authorList>
            <person name="Greule A."/>
            <person name="Intra B."/>
            <person name="Flemming S."/>
            <person name="Rommel M.G."/>
            <person name="Panbangred W."/>
            <person name="Bechthold A."/>
        </authorList>
    </citation>
    <scope>NUCLEOTIDE SEQUENCE [LARGE SCALE GENOMIC DNA]</scope>
    <source>
        <strain evidence="2 3">44EHW</strain>
    </source>
</reference>
<dbReference type="Gene3D" id="2.60.40.180">
    <property type="entry name" value="Transthyretin/hydroxyisourate hydrolase domain"/>
    <property type="match status" value="1"/>
</dbReference>
<dbReference type="STRING" id="1193682.BJP25_16955"/>
<dbReference type="AlphaFoldDB" id="A0A1Q9LMB8"/>
<dbReference type="Pfam" id="PF00576">
    <property type="entry name" value="Transthyretin"/>
    <property type="match status" value="1"/>
</dbReference>
<keyword evidence="3" id="KW-1185">Reference proteome</keyword>
<dbReference type="InterPro" id="IPR023416">
    <property type="entry name" value="Transthyretin/HIU_hydrolase_d"/>
</dbReference>
<dbReference type="InterPro" id="IPR036817">
    <property type="entry name" value="Transthyretin/HIU_hydrolase_sf"/>
</dbReference>
<protein>
    <recommendedName>
        <fullName evidence="1">Transthyretin/hydroxyisourate hydrolase domain-containing protein</fullName>
    </recommendedName>
</protein>
<dbReference type="RefSeq" id="WP_075974888.1">
    <property type="nucleotide sequence ID" value="NZ_MKQR01000011.1"/>
</dbReference>
<evidence type="ECO:0000259" key="1">
    <source>
        <dbReference type="Pfam" id="PF00576"/>
    </source>
</evidence>